<keyword evidence="2" id="KW-0862">Zinc</keyword>
<feature type="domain" description="CCHC-type" evidence="4">
    <location>
        <begin position="313"/>
        <end position="329"/>
    </location>
</feature>
<keyword evidence="1" id="KW-0507">mRNA processing</keyword>
<feature type="compositionally biased region" description="Polar residues" evidence="3">
    <location>
        <begin position="300"/>
        <end position="309"/>
    </location>
</feature>
<reference evidence="5 6" key="1">
    <citation type="journal article" date="2020" name="ISME J.">
        <title>Uncovering the hidden diversity of litter-decomposition mechanisms in mushroom-forming fungi.</title>
        <authorList>
            <person name="Floudas D."/>
            <person name="Bentzer J."/>
            <person name="Ahren D."/>
            <person name="Johansson T."/>
            <person name="Persson P."/>
            <person name="Tunlid A."/>
        </authorList>
    </citation>
    <scope>NUCLEOTIDE SEQUENCE [LARGE SCALE GENOMIC DNA]</scope>
    <source>
        <strain evidence="5 6">CBS 175.51</strain>
    </source>
</reference>
<dbReference type="GO" id="GO:0008270">
    <property type="term" value="F:zinc ion binding"/>
    <property type="evidence" value="ECO:0007669"/>
    <property type="project" value="UniProtKB-KW"/>
</dbReference>
<dbReference type="GO" id="GO:0003676">
    <property type="term" value="F:nucleic acid binding"/>
    <property type="evidence" value="ECO:0007669"/>
    <property type="project" value="InterPro"/>
</dbReference>
<evidence type="ECO:0000313" key="5">
    <source>
        <dbReference type="EMBL" id="KAF5323035.1"/>
    </source>
</evidence>
<sequence length="857" mass="91711">MLEHTYNNESLVPETPSRAPRKAAQTDEQKFDDILKGMRAAGMTLSKFLCWNLSLDTFHDDDMSSTSKAKKALDGITPLSADGSNWPIWLSRVVRASKSISTKYGALLDSKPTSAADSIAADADLLNAIICLIPDSIYLRYISYTTTFDLITALKCDYNVSNSMVEAQSVANLFTTMCIHESQINEHLDYLGTLRESLIRANSNISDQHFIDAIISTIPPRLSSLCTSLRHGYELHNQLNSLTGSNAKSLSVIELLQYIRSQTAHVSGAASPDNANFSGTPTSQSGNRRGRGRGRGGNDSGSASTVSDPDNSKCHNCGGTGHWSPVCPSPKQPRSDADGSASQAMDAFAPPALYNSPPSHPSVSVQHSQTSGSAGSDVIVELIEEEATSAWSAIAADELETDLAIWHATRPESIDVSDLMEHCASLPSVDADIDRSGSTENYKGFFLPAPSSSTNGSLDTFHDDDMSSTSKAKKALDGITPLSADGSNWPIWLSRVVRASKSISTKYGALLDSKPTSAADSIAADADLLNAIICLIPDSIYLRYISYTTTFDLITALKCDYNVSNSMVEAQSVANLFTTMCIHESQINEHLDYLGTLRESLIRANSNISDQHFIDAIISTIPPRLSSLCTSLRHGYELHNQLNSLTGSNAKSLSVIELLQYIRSQTAHVSGAASPDNANFSGTPTSQSGNRRGRGRGRGGNDSGSASTVSDPDNSKCHNCGGTGHWSPVCPSPKQPRSDADGSASQAMDAFAPPALYNSPPSHPSVSVQHSQTSGSAGSDVIVELIEEEATSAWSAIAADELETDLAIWHATRPESIDVSDLMEHCASLPSVDADIDRSGWGHRSNERGIRFIVGVV</sequence>
<feature type="domain" description="CCHC-type" evidence="4">
    <location>
        <begin position="716"/>
        <end position="732"/>
    </location>
</feature>
<dbReference type="Pfam" id="PF00098">
    <property type="entry name" value="zf-CCHC"/>
    <property type="match status" value="2"/>
</dbReference>
<evidence type="ECO:0000256" key="3">
    <source>
        <dbReference type="SAM" id="MobiDB-lite"/>
    </source>
</evidence>
<feature type="region of interest" description="Disordered" evidence="3">
    <location>
        <begin position="752"/>
        <end position="775"/>
    </location>
</feature>
<protein>
    <recommendedName>
        <fullName evidence="4">CCHC-type domain-containing protein</fullName>
    </recommendedName>
</protein>
<dbReference type="Proteomes" id="UP000541558">
    <property type="component" value="Unassembled WGS sequence"/>
</dbReference>
<evidence type="ECO:0000256" key="1">
    <source>
        <dbReference type="ARBA" id="ARBA00022664"/>
    </source>
</evidence>
<evidence type="ECO:0000256" key="2">
    <source>
        <dbReference type="PROSITE-ProRule" id="PRU00047"/>
    </source>
</evidence>
<feature type="region of interest" description="Disordered" evidence="3">
    <location>
        <begin position="670"/>
        <end position="715"/>
    </location>
</feature>
<dbReference type="AlphaFoldDB" id="A0A8H5F415"/>
<gene>
    <name evidence="5" type="ORF">D9611_009396</name>
</gene>
<dbReference type="SMART" id="SM00343">
    <property type="entry name" value="ZnF_C2HC"/>
    <property type="match status" value="2"/>
</dbReference>
<keyword evidence="2" id="KW-0479">Metal-binding</keyword>
<organism evidence="5 6">
    <name type="scientific">Ephemerocybe angulata</name>
    <dbReference type="NCBI Taxonomy" id="980116"/>
    <lineage>
        <taxon>Eukaryota</taxon>
        <taxon>Fungi</taxon>
        <taxon>Dikarya</taxon>
        <taxon>Basidiomycota</taxon>
        <taxon>Agaricomycotina</taxon>
        <taxon>Agaricomycetes</taxon>
        <taxon>Agaricomycetidae</taxon>
        <taxon>Agaricales</taxon>
        <taxon>Agaricineae</taxon>
        <taxon>Psathyrellaceae</taxon>
        <taxon>Ephemerocybe</taxon>
    </lineage>
</organism>
<feature type="region of interest" description="Disordered" evidence="3">
    <location>
        <begin position="267"/>
        <end position="312"/>
    </location>
</feature>
<dbReference type="Pfam" id="PF14223">
    <property type="entry name" value="Retrotran_gag_2"/>
    <property type="match status" value="2"/>
</dbReference>
<dbReference type="GO" id="GO:0006397">
    <property type="term" value="P:mRNA processing"/>
    <property type="evidence" value="ECO:0007669"/>
    <property type="project" value="UniProtKB-KW"/>
</dbReference>
<keyword evidence="6" id="KW-1185">Reference proteome</keyword>
<keyword evidence="2" id="KW-0863">Zinc-finger</keyword>
<dbReference type="Gene3D" id="4.10.60.10">
    <property type="entry name" value="Zinc finger, CCHC-type"/>
    <property type="match status" value="2"/>
</dbReference>
<feature type="compositionally biased region" description="Polar residues" evidence="3">
    <location>
        <begin position="1"/>
        <end position="10"/>
    </location>
</feature>
<dbReference type="InterPro" id="IPR036875">
    <property type="entry name" value="Znf_CCHC_sf"/>
</dbReference>
<proteinExistence type="predicted"/>
<feature type="compositionally biased region" description="Polar residues" evidence="3">
    <location>
        <begin position="676"/>
        <end position="688"/>
    </location>
</feature>
<name>A0A8H5F415_9AGAR</name>
<dbReference type="PANTHER" id="PTHR23002">
    <property type="entry name" value="ZINC FINGER CCHC DOMAIN CONTAINING PROTEIN"/>
    <property type="match status" value="1"/>
</dbReference>
<comment type="caution">
    <text evidence="5">The sequence shown here is derived from an EMBL/GenBank/DDBJ whole genome shotgun (WGS) entry which is preliminary data.</text>
</comment>
<dbReference type="SUPFAM" id="SSF57756">
    <property type="entry name" value="Retrovirus zinc finger-like domains"/>
    <property type="match status" value="2"/>
</dbReference>
<dbReference type="InterPro" id="IPR051714">
    <property type="entry name" value="Znf_CCHC_NABP"/>
</dbReference>
<feature type="region of interest" description="Disordered" evidence="3">
    <location>
        <begin position="1"/>
        <end position="28"/>
    </location>
</feature>
<dbReference type="EMBL" id="JAACJK010000167">
    <property type="protein sequence ID" value="KAF5323035.1"/>
    <property type="molecule type" value="Genomic_DNA"/>
</dbReference>
<feature type="compositionally biased region" description="Polar residues" evidence="3">
    <location>
        <begin position="703"/>
        <end position="712"/>
    </location>
</feature>
<accession>A0A8H5F415</accession>
<evidence type="ECO:0000313" key="6">
    <source>
        <dbReference type="Proteomes" id="UP000541558"/>
    </source>
</evidence>
<feature type="compositionally biased region" description="Polar residues" evidence="3">
    <location>
        <begin position="273"/>
        <end position="285"/>
    </location>
</feature>
<dbReference type="InterPro" id="IPR001878">
    <property type="entry name" value="Znf_CCHC"/>
</dbReference>
<dbReference type="PROSITE" id="PS50158">
    <property type="entry name" value="ZF_CCHC"/>
    <property type="match status" value="2"/>
</dbReference>
<feature type="region of interest" description="Disordered" evidence="3">
    <location>
        <begin position="349"/>
        <end position="372"/>
    </location>
</feature>
<evidence type="ECO:0000259" key="4">
    <source>
        <dbReference type="PROSITE" id="PS50158"/>
    </source>
</evidence>